<sequence length="84" mass="9161">MVTPAATTTLASDSSESIVLDFNHPLYLHPSDTPGSLLISDQLIGVDTYNVWSRSMQIALLAKNKLAFIDGDRSHEDFPSALRS</sequence>
<dbReference type="EMBL" id="BSYR01000022">
    <property type="protein sequence ID" value="GMI87316.1"/>
    <property type="molecule type" value="Genomic_DNA"/>
</dbReference>
<proteinExistence type="predicted"/>
<dbReference type="Pfam" id="PF14244">
    <property type="entry name" value="Retrotran_gag_3"/>
    <property type="match status" value="1"/>
</dbReference>
<comment type="caution">
    <text evidence="2">The sequence shown here is derived from an EMBL/GenBank/DDBJ whole genome shotgun (WGS) entry which is preliminary data.</text>
</comment>
<evidence type="ECO:0000313" key="3">
    <source>
        <dbReference type="Proteomes" id="UP001165190"/>
    </source>
</evidence>
<dbReference type="PANTHER" id="PTHR37610">
    <property type="entry name" value="CCHC-TYPE DOMAIN-CONTAINING PROTEIN"/>
    <property type="match status" value="1"/>
</dbReference>
<accession>A0A9W7I1P1</accession>
<dbReference type="OrthoDB" id="1737256at2759"/>
<gene>
    <name evidence="2" type="ORF">HRI_002400900</name>
</gene>
<dbReference type="InterPro" id="IPR029472">
    <property type="entry name" value="Copia-like_N"/>
</dbReference>
<feature type="domain" description="Retrotransposon Copia-like N-terminal" evidence="1">
    <location>
        <begin position="29"/>
        <end position="72"/>
    </location>
</feature>
<dbReference type="Proteomes" id="UP001165190">
    <property type="component" value="Unassembled WGS sequence"/>
</dbReference>
<organism evidence="2 3">
    <name type="scientific">Hibiscus trionum</name>
    <name type="common">Flower of an hour</name>
    <dbReference type="NCBI Taxonomy" id="183268"/>
    <lineage>
        <taxon>Eukaryota</taxon>
        <taxon>Viridiplantae</taxon>
        <taxon>Streptophyta</taxon>
        <taxon>Embryophyta</taxon>
        <taxon>Tracheophyta</taxon>
        <taxon>Spermatophyta</taxon>
        <taxon>Magnoliopsida</taxon>
        <taxon>eudicotyledons</taxon>
        <taxon>Gunneridae</taxon>
        <taxon>Pentapetalae</taxon>
        <taxon>rosids</taxon>
        <taxon>malvids</taxon>
        <taxon>Malvales</taxon>
        <taxon>Malvaceae</taxon>
        <taxon>Malvoideae</taxon>
        <taxon>Hibiscus</taxon>
    </lineage>
</organism>
<evidence type="ECO:0000313" key="2">
    <source>
        <dbReference type="EMBL" id="GMI87316.1"/>
    </source>
</evidence>
<protein>
    <recommendedName>
        <fullName evidence="1">Retrotransposon Copia-like N-terminal domain-containing protein</fullName>
    </recommendedName>
</protein>
<reference evidence="2" key="1">
    <citation type="submission" date="2023-05" db="EMBL/GenBank/DDBJ databases">
        <title>Genome and transcriptome analyses reveal genes involved in the formation of fine ridges on petal epidermal cells in Hibiscus trionum.</title>
        <authorList>
            <person name="Koshimizu S."/>
            <person name="Masuda S."/>
            <person name="Ishii T."/>
            <person name="Shirasu K."/>
            <person name="Hoshino A."/>
            <person name="Arita M."/>
        </authorList>
    </citation>
    <scope>NUCLEOTIDE SEQUENCE</scope>
    <source>
        <strain evidence="2">Hamamatsu line</strain>
    </source>
</reference>
<dbReference type="PANTHER" id="PTHR37610:SF78">
    <property type="entry name" value="GAG-POLYPEPTIDE OF LTR COPIA-TYPE-RELATED"/>
    <property type="match status" value="1"/>
</dbReference>
<name>A0A9W7I1P1_HIBTR</name>
<dbReference type="AlphaFoldDB" id="A0A9W7I1P1"/>
<evidence type="ECO:0000259" key="1">
    <source>
        <dbReference type="Pfam" id="PF14244"/>
    </source>
</evidence>
<keyword evidence="3" id="KW-1185">Reference proteome</keyword>